<evidence type="ECO:0000313" key="8">
    <source>
        <dbReference type="Proteomes" id="UP000727490"/>
    </source>
</evidence>
<dbReference type="GO" id="GO:0090313">
    <property type="term" value="P:regulation of protein targeting to membrane"/>
    <property type="evidence" value="ECO:0007669"/>
    <property type="project" value="TreeGrafter"/>
</dbReference>
<keyword evidence="4 5" id="KW-0472">Membrane</keyword>
<feature type="transmembrane region" description="Helical" evidence="5">
    <location>
        <begin position="21"/>
        <end position="41"/>
    </location>
</feature>
<keyword evidence="2 5" id="KW-0812">Transmembrane</keyword>
<dbReference type="PANTHER" id="PTHR30441">
    <property type="entry name" value="DUF748 DOMAIN-CONTAINING PROTEIN"/>
    <property type="match status" value="1"/>
</dbReference>
<proteinExistence type="predicted"/>
<accession>A0A951IU80</accession>
<evidence type="ECO:0000256" key="4">
    <source>
        <dbReference type="ARBA" id="ARBA00023136"/>
    </source>
</evidence>
<gene>
    <name evidence="7" type="ORF">EGN73_00250</name>
</gene>
<dbReference type="RefSeq" id="WP_219286038.1">
    <property type="nucleotide sequence ID" value="NZ_RPHB01000001.1"/>
</dbReference>
<dbReference type="EMBL" id="RPHB01000001">
    <property type="protein sequence ID" value="MBW3466246.1"/>
    <property type="molecule type" value="Genomic_DNA"/>
</dbReference>
<comment type="subcellular location">
    <subcellularLocation>
        <location evidence="1">Membrane</location>
        <topology evidence="1">Single-pass membrane protein</topology>
    </subcellularLocation>
</comment>
<comment type="caution">
    <text evidence="7">The sequence shown here is derived from an EMBL/GenBank/DDBJ whole genome shotgun (WGS) entry which is preliminary data.</text>
</comment>
<sequence>MEKNPKVTEKILKALRLIFRLVLFLVLGLFLVATLLQIPYFQTKVSRILTNYITENTGFKTNISKVQIRWWDAVSLNDVIIYDQKDSLMVNLEEVYIDFSIRGLLDREKPSLDQIKMERGNVRLIFHENEELLNISEFFSRLNALLPGTKDPDKPSGKFAINNIYFHETSLDILNYSAVPVTAGFDYNNLRFRNLIADADDFYTDGPQLGMKVNYLRGEESNSGMVFQQLKTDFTYAPTFMEFDNLYLRSNRTEIKDYLRFEYASSQALSNFNQEVQIVARLDEAVLDIQDLNYFTDQLPQVEDRIFLSGEISGTVANLVSDQLLIRFGQRSALFGKFKIDGLPDVSNTFFEMSLMNSVLNSSDLSPYISVEAQREINKFRDIRFDTDFSGYLHFFTFNGRFRTGIGNLSGRLSYRSENNRPTYSGRLELDNLDLGILLEDRERFQKVSMTGRVRGTGLTVETALLEVDAEIKKIGVLGYNYANIRTDATYGLDLFRGSLKVNDPHLKGEAEGVLDLREGKDSIRLNVELDTAFLRDLKLVERDLFISGNVDMDTKGVTLDDIEGIARFSDIEVSLEGRNLQVDNFFFQSLFTDDFRVISLNSDLLVAGISGVFKIEELIADVATLSKEYLAILTNSESGVNVSQVGLHNPYSIDIDLNFIDINPIINLFEPKASISKNTLVEGSFYQTPDNTILNFYSSIDSIYYNGSFLFDTSLDFNTSKLTRSDEVLASFYIFSRQQDLSSGLTFNNLEMEAIWDVNNIDITYRQDQLSTGSYIRIQNEITIYPDLTTVVFEPSELKIIDKVWNFDPENSIYITDNNFLFDNLKLFNDNQYIALNGNISTDPNDVLGLEINNLNLDFFNTLSIKEFEGTANGQFAISNLFEAIAINGQLGVEDFYINNFLIGDLEAGTYFSDGLINVELNNYRLGEKVISLEGSLGSKDQELDLTAKLQQANISVLEPFLEDYVTRMGGTVTGELGIGGTLTFPEVNGTGRIDDGRLRINYLNTLYTIDGNLVFEPNEISFREIVLRDVNGNRARMRGGISHDYFRDFVLDISSTMENFQVLNTSIRDNDLFYGTANVSGTLNILGAANNLDINARATSQPNTRIFIPFGTSNVQAQEDFINIINVRDTTQTRVFEESVEKLAINNVRMNFILDITPDAYTEIQIDPRTGENIQGRGRGVLTMNIDTQGNFSMQGNYEITEARYNFSLYNVIRREFIVEPGGRISWFGDPYEGVMDLKAYYQESVSLQNLQNVQNQGLEDPNMRRRWPLRVIMTLKGNLLSPDIAFNFDFAEFPSEGNIQTYISAFQNRIANDEQEKNRQVFSVIMMRSLSPEGQFTGVSNIATSNLSQLLSSQLNSFIAQVDQNLEVDIDVANLDQSALETFQLRVAYTFLDGRLRVSRDGGFTDLQGNADLNSIAGDWQAEYLLTEDGRYRMRIYNRNNFNTFTSLSIAPNVATYGVSVSQNLSFNSFSELLSKLRSKEREKLRINDIDDFLRYDFEDSENWKPIQLQDLERRMDSEQIEIIDQPKKIRKEEEE</sequence>
<evidence type="ECO:0000256" key="3">
    <source>
        <dbReference type="ARBA" id="ARBA00022989"/>
    </source>
</evidence>
<dbReference type="Proteomes" id="UP000727490">
    <property type="component" value="Unassembled WGS sequence"/>
</dbReference>
<dbReference type="InterPro" id="IPR052894">
    <property type="entry name" value="AsmA-related"/>
</dbReference>
<dbReference type="GO" id="GO:0009306">
    <property type="term" value="P:protein secretion"/>
    <property type="evidence" value="ECO:0007669"/>
    <property type="project" value="InterPro"/>
</dbReference>
<evidence type="ECO:0000313" key="7">
    <source>
        <dbReference type="EMBL" id="MBW3466246.1"/>
    </source>
</evidence>
<evidence type="ECO:0000256" key="2">
    <source>
        <dbReference type="ARBA" id="ARBA00022692"/>
    </source>
</evidence>
<dbReference type="PANTHER" id="PTHR30441:SF8">
    <property type="entry name" value="DUF748 DOMAIN-CONTAINING PROTEIN"/>
    <property type="match status" value="1"/>
</dbReference>
<protein>
    <submittedName>
        <fullName evidence="7">Translocation/assembly module TamB</fullName>
    </submittedName>
</protein>
<keyword evidence="3 5" id="KW-1133">Transmembrane helix</keyword>
<organism evidence="7 8">
    <name type="scientific">Arthrospiribacter ruber</name>
    <dbReference type="NCBI Taxonomy" id="2487934"/>
    <lineage>
        <taxon>Bacteria</taxon>
        <taxon>Pseudomonadati</taxon>
        <taxon>Bacteroidota</taxon>
        <taxon>Cytophagia</taxon>
        <taxon>Cytophagales</taxon>
        <taxon>Cyclobacteriaceae</taxon>
        <taxon>Arthrospiribacter</taxon>
    </lineage>
</organism>
<evidence type="ECO:0000259" key="6">
    <source>
        <dbReference type="Pfam" id="PF04357"/>
    </source>
</evidence>
<keyword evidence="8" id="KW-1185">Reference proteome</keyword>
<dbReference type="Pfam" id="PF04357">
    <property type="entry name" value="TamB"/>
    <property type="match status" value="1"/>
</dbReference>
<evidence type="ECO:0000256" key="5">
    <source>
        <dbReference type="SAM" id="Phobius"/>
    </source>
</evidence>
<name>A0A951IU80_9BACT</name>
<dbReference type="GO" id="GO:0005886">
    <property type="term" value="C:plasma membrane"/>
    <property type="evidence" value="ECO:0007669"/>
    <property type="project" value="InterPro"/>
</dbReference>
<reference evidence="7 8" key="1">
    <citation type="journal article" date="2020" name="Syst. Appl. Microbiol.">
        <title>Arthrospiribacter ruber gen. nov., sp. nov., a novel bacterium isolated from Arthrospira cultures.</title>
        <authorList>
            <person name="Waleron M."/>
            <person name="Misztak A."/>
            <person name="Waleron M.M."/>
            <person name="Furmaniak M."/>
            <person name="Mrozik A."/>
            <person name="Waleron K."/>
        </authorList>
    </citation>
    <scope>NUCLEOTIDE SEQUENCE [LARGE SCALE GENOMIC DNA]</scope>
    <source>
        <strain evidence="7 8">DPMB0001</strain>
    </source>
</reference>
<dbReference type="InterPro" id="IPR007452">
    <property type="entry name" value="TamB_C"/>
</dbReference>
<evidence type="ECO:0000256" key="1">
    <source>
        <dbReference type="ARBA" id="ARBA00004167"/>
    </source>
</evidence>
<feature type="domain" description="Translocation and assembly module TamB C-terminal" evidence="6">
    <location>
        <begin position="1030"/>
        <end position="1444"/>
    </location>
</feature>